<dbReference type="OrthoDB" id="116979at2"/>
<gene>
    <name evidence="1" type="ORF">B9Z37_11585</name>
</gene>
<keyword evidence="2" id="KW-1185">Reference proteome</keyword>
<evidence type="ECO:0000313" key="2">
    <source>
        <dbReference type="Proteomes" id="UP000250790"/>
    </source>
</evidence>
<reference evidence="1 2" key="1">
    <citation type="submission" date="2017-04" db="EMBL/GenBank/DDBJ databases">
        <title>Unexpected and diverse lifestyles within the genus Limnohabitans.</title>
        <authorList>
            <person name="Kasalicky V."/>
            <person name="Mehrshad M."/>
            <person name="Andrei S.-A."/>
            <person name="Salcher M."/>
            <person name="Kratochvilova H."/>
            <person name="Simek K."/>
            <person name="Ghai R."/>
        </authorList>
    </citation>
    <scope>NUCLEOTIDE SEQUENCE [LARGE SCALE GENOMIC DNA]</scope>
    <source>
        <strain evidence="1 2">II-B4</strain>
    </source>
</reference>
<protein>
    <submittedName>
        <fullName evidence="1">Uncharacterized protein</fullName>
    </submittedName>
</protein>
<accession>A0A315E9Y6</accession>
<name>A0A315E9Y6_9BURK</name>
<dbReference type="RefSeq" id="WP_108313174.1">
    <property type="nucleotide sequence ID" value="NZ_NESN01000004.1"/>
</dbReference>
<evidence type="ECO:0000313" key="1">
    <source>
        <dbReference type="EMBL" id="PUE52804.1"/>
    </source>
</evidence>
<sequence length="327" mass="35632">MPIKQEGSNVVVKGHIAGSVFPTSEKDTNFPVLVDGSEQPARIEGALYGRALELRGDVLVEGPVVARGDLRIDPRQGRVQLRSGLTINGSLNCHLQADTQPMRAVQKASLIIKGDLVANQNIALKNAVIFGSVRAVNCTLENCVVLGTCIVEERLSVRMSSLGGYASRDVSFEGACMMIHALGESLTQPVMAPYEAADGTIQASDVRYYPAVRKLDQLMNLVDLAQADYPAYSLLSPHTDWLESPVTPNAALDELHAESLDKWVLSIGGRIGDVTVISSSIDAMTAMLKVGFEYEHYHPQRRQQYIERLRGQLTSSEQWVLESVCPA</sequence>
<dbReference type="Proteomes" id="UP000250790">
    <property type="component" value="Unassembled WGS sequence"/>
</dbReference>
<comment type="caution">
    <text evidence="1">The sequence shown here is derived from an EMBL/GenBank/DDBJ whole genome shotgun (WGS) entry which is preliminary data.</text>
</comment>
<proteinExistence type="predicted"/>
<organism evidence="1 2">
    <name type="scientific">Limnohabitans parvus II-B4</name>
    <dbReference type="NCBI Taxonomy" id="1293052"/>
    <lineage>
        <taxon>Bacteria</taxon>
        <taxon>Pseudomonadati</taxon>
        <taxon>Pseudomonadota</taxon>
        <taxon>Betaproteobacteria</taxon>
        <taxon>Burkholderiales</taxon>
        <taxon>Comamonadaceae</taxon>
        <taxon>Limnohabitans</taxon>
    </lineage>
</organism>
<dbReference type="AlphaFoldDB" id="A0A315E9Y6"/>
<dbReference type="EMBL" id="NESN01000004">
    <property type="protein sequence ID" value="PUE52804.1"/>
    <property type="molecule type" value="Genomic_DNA"/>
</dbReference>